<evidence type="ECO:0000313" key="2">
    <source>
        <dbReference type="Proteomes" id="UP001163324"/>
    </source>
</evidence>
<sequence length="506" mass="57721">MLVRHHLVALASLAYHGLALEWNTFDGEGNVACYNVTEVKDAHSVDEVQELVKDAASRNLLVRAAAKGHMWYDTQCADQDTMIIKMENVNDIWDFDLEAGSVMIEGGVTFFQLADYLHERGARIGEGLVNWNISLGGSVAMGAHRSSLKAISAVVGGVLSLDIIDGKGEIRTIDRDENNDDWLAASTSLGLLGVIARLKLQIHPESKVYAMQKTLEEDEVMNGDIWELIEPYQTANFWWWPYKKKFHWRYYNPIEEAESDQEGFQSTFSVTDIEAGAAKTLLDTGKGLASSNWLAEEIFFGQWEKPNFHDKNTDEVIEEWPVYGWDYDVLIGGLYPGQKPVWEHDLEAYTLELAFPMTRANEMLRRVRELFDAEAADWKVMAATYRSGVNIKFGKAHFDFLGQTTVNTTDGEDWSRGSIMFDFPSYKPTIGDRKRFNEEFYIKLANTLVDEFTCRPHWTKNTRVLFERSVKNLDPDYLARFKAVREKFDPDGLYRSVLGEIIGMYD</sequence>
<protein>
    <submittedName>
        <fullName evidence="1">Uncharacterized protein</fullName>
    </submittedName>
</protein>
<accession>A0ACC0V150</accession>
<dbReference type="Proteomes" id="UP001163324">
    <property type="component" value="Chromosome 4"/>
</dbReference>
<gene>
    <name evidence="1" type="ORF">N3K66_004199</name>
</gene>
<comment type="caution">
    <text evidence="1">The sequence shown here is derived from an EMBL/GenBank/DDBJ whole genome shotgun (WGS) entry which is preliminary data.</text>
</comment>
<proteinExistence type="predicted"/>
<evidence type="ECO:0000313" key="1">
    <source>
        <dbReference type="EMBL" id="KAI9899937.1"/>
    </source>
</evidence>
<dbReference type="EMBL" id="CM047943">
    <property type="protein sequence ID" value="KAI9899937.1"/>
    <property type="molecule type" value="Genomic_DNA"/>
</dbReference>
<organism evidence="1 2">
    <name type="scientific">Trichothecium roseum</name>
    <dbReference type="NCBI Taxonomy" id="47278"/>
    <lineage>
        <taxon>Eukaryota</taxon>
        <taxon>Fungi</taxon>
        <taxon>Dikarya</taxon>
        <taxon>Ascomycota</taxon>
        <taxon>Pezizomycotina</taxon>
        <taxon>Sordariomycetes</taxon>
        <taxon>Hypocreomycetidae</taxon>
        <taxon>Hypocreales</taxon>
        <taxon>Hypocreales incertae sedis</taxon>
        <taxon>Trichothecium</taxon>
    </lineage>
</organism>
<keyword evidence="2" id="KW-1185">Reference proteome</keyword>
<reference evidence="1" key="1">
    <citation type="submission" date="2022-10" db="EMBL/GenBank/DDBJ databases">
        <title>Complete Genome of Trichothecium roseum strain YXFP-22015, a Plant Pathogen Isolated from Citrus.</title>
        <authorList>
            <person name="Wang Y."/>
            <person name="Zhu L."/>
        </authorList>
    </citation>
    <scope>NUCLEOTIDE SEQUENCE</scope>
    <source>
        <strain evidence="1">YXFP-22015</strain>
    </source>
</reference>
<name>A0ACC0V150_9HYPO</name>